<name>A0A1W6YF92_9BORD</name>
<evidence type="ECO:0000313" key="2">
    <source>
        <dbReference type="Proteomes" id="UP000194151"/>
    </source>
</evidence>
<proteinExistence type="predicted"/>
<sequence>MTVITPAPFAGSCTSFKFADHAEDAQDPSCDRGSAHIDMATAFADVPGLRRKRSGSDDSDIQFDCVDATDTENEPATVVQRIPV</sequence>
<protein>
    <submittedName>
        <fullName evidence="1">Uncharacterized protein</fullName>
    </submittedName>
</protein>
<keyword evidence="2" id="KW-1185">Reference proteome</keyword>
<dbReference type="Proteomes" id="UP000194151">
    <property type="component" value="Chromosome"/>
</dbReference>
<dbReference type="STRING" id="1416806.CAL12_01955"/>
<dbReference type="OrthoDB" id="9849436at2"/>
<organism evidence="1 2">
    <name type="scientific">Bordetella genomosp. 8</name>
    <dbReference type="NCBI Taxonomy" id="1416806"/>
    <lineage>
        <taxon>Bacteria</taxon>
        <taxon>Pseudomonadati</taxon>
        <taxon>Pseudomonadota</taxon>
        <taxon>Betaproteobacteria</taxon>
        <taxon>Burkholderiales</taxon>
        <taxon>Alcaligenaceae</taxon>
        <taxon>Bordetella</taxon>
    </lineage>
</organism>
<dbReference type="EMBL" id="CP021108">
    <property type="protein sequence ID" value="ARP79708.1"/>
    <property type="molecule type" value="Genomic_DNA"/>
</dbReference>
<dbReference type="KEGG" id="bgv:CAL12_01955"/>
<reference evidence="1 2" key="1">
    <citation type="submission" date="2017-05" db="EMBL/GenBank/DDBJ databases">
        <title>Complete and WGS of Bordetella genogroups.</title>
        <authorList>
            <person name="Spilker T."/>
            <person name="LiPuma J."/>
        </authorList>
    </citation>
    <scope>NUCLEOTIDE SEQUENCE [LARGE SCALE GENOMIC DNA]</scope>
    <source>
        <strain evidence="1 2">AU19157</strain>
    </source>
</reference>
<dbReference type="AlphaFoldDB" id="A0A1W6YF92"/>
<evidence type="ECO:0000313" key="1">
    <source>
        <dbReference type="EMBL" id="ARP79708.1"/>
    </source>
</evidence>
<gene>
    <name evidence="1" type="ORF">CAL12_01955</name>
</gene>
<dbReference type="RefSeq" id="WP_086062941.1">
    <property type="nucleotide sequence ID" value="NZ_CP021108.1"/>
</dbReference>
<accession>A0A1W6YF92</accession>